<feature type="transmembrane region" description="Helical" evidence="1">
    <location>
        <begin position="44"/>
        <end position="63"/>
    </location>
</feature>
<feature type="transmembrane region" description="Helical" evidence="1">
    <location>
        <begin position="98"/>
        <end position="118"/>
    </location>
</feature>
<dbReference type="PANTHER" id="PTHR40047:SF1">
    <property type="entry name" value="UPF0703 PROTEIN YCGQ"/>
    <property type="match status" value="1"/>
</dbReference>
<dbReference type="PANTHER" id="PTHR40047">
    <property type="entry name" value="UPF0703 PROTEIN YCGQ"/>
    <property type="match status" value="1"/>
</dbReference>
<protein>
    <submittedName>
        <fullName evidence="4">TIGR03943 family protein</fullName>
    </submittedName>
</protein>
<dbReference type="InterPro" id="IPR048447">
    <property type="entry name" value="DUF1980_C"/>
</dbReference>
<evidence type="ECO:0000313" key="5">
    <source>
        <dbReference type="Proteomes" id="UP000481030"/>
    </source>
</evidence>
<organism evidence="4 5">
    <name type="scientific">Cytobacillus depressus</name>
    <dbReference type="NCBI Taxonomy" id="1602942"/>
    <lineage>
        <taxon>Bacteria</taxon>
        <taxon>Bacillati</taxon>
        <taxon>Bacillota</taxon>
        <taxon>Bacilli</taxon>
        <taxon>Bacillales</taxon>
        <taxon>Bacillaceae</taxon>
        <taxon>Cytobacillus</taxon>
    </lineage>
</organism>
<dbReference type="AlphaFoldDB" id="A0A6L3V4N4"/>
<sequence length="302" mass="34220">MKKVNSTVMHNFLRATILLGFAGLIIYLLVSGDILYYISPDLKIYAELAVIGLLVVSGFQYYIAFCSLKRPMIVCECGHDHDHGHSHEPSRSIWENSIIYCLFLFPLLLGFCLPNAALSSSLVEKKGMNLGGGSFSKQSGELVHVDGNEDPELKEMFKTDKYNRDYAKLGIQLYKQDVIELKEEWFMEKILSLDTFSDNFVGKKIQMKGFIYREPGMEGSQFILNRLVMTHCIADVAPFGIISEFPQANEYADDTWVIVTGTIGKTIYNDKSVMKIEIETIEPIEAPKDAYVYPDWDFASKL</sequence>
<dbReference type="NCBIfam" id="TIGR03943">
    <property type="entry name" value="TIGR03943 family putative permease subunit"/>
    <property type="match status" value="1"/>
</dbReference>
<keyword evidence="5" id="KW-1185">Reference proteome</keyword>
<comment type="caution">
    <text evidence="4">The sequence shown here is derived from an EMBL/GenBank/DDBJ whole genome shotgun (WGS) entry which is preliminary data.</text>
</comment>
<dbReference type="Proteomes" id="UP000481030">
    <property type="component" value="Unassembled WGS sequence"/>
</dbReference>
<keyword evidence="1" id="KW-0812">Transmembrane</keyword>
<reference evidence="4 5" key="1">
    <citation type="journal article" date="2016" name="Antonie Van Leeuwenhoek">
        <title>Bacillus depressus sp. nov., isolated from soil of a sunflower field.</title>
        <authorList>
            <person name="Wei X."/>
            <person name="Xin D."/>
            <person name="Xin Y."/>
            <person name="Zhang H."/>
            <person name="Wang T."/>
            <person name="Zhang J."/>
        </authorList>
    </citation>
    <scope>NUCLEOTIDE SEQUENCE [LARGE SCALE GENOMIC DNA]</scope>
    <source>
        <strain evidence="4 5">BZ1</strain>
    </source>
</reference>
<feature type="domain" description="DUF1980" evidence="3">
    <location>
        <begin position="157"/>
        <end position="294"/>
    </location>
</feature>
<dbReference type="InterPro" id="IPR052955">
    <property type="entry name" value="UPF0703_membrane_permease"/>
</dbReference>
<dbReference type="Pfam" id="PF21537">
    <property type="entry name" value="DUF1980_C"/>
    <property type="match status" value="1"/>
</dbReference>
<feature type="transmembrane region" description="Helical" evidence="1">
    <location>
        <begin position="12"/>
        <end position="38"/>
    </location>
</feature>
<accession>A0A6L3V4N4</accession>
<dbReference type="RefSeq" id="WP_151535723.1">
    <property type="nucleotide sequence ID" value="NZ_WBOS01000007.1"/>
</dbReference>
<dbReference type="OrthoDB" id="9770408at2"/>
<dbReference type="InterPro" id="IPR015402">
    <property type="entry name" value="DUF1980"/>
</dbReference>
<keyword evidence="1" id="KW-1133">Transmembrane helix</keyword>
<keyword evidence="1" id="KW-0472">Membrane</keyword>
<dbReference type="EMBL" id="WBOS01000007">
    <property type="protein sequence ID" value="KAB2333299.1"/>
    <property type="molecule type" value="Genomic_DNA"/>
</dbReference>
<evidence type="ECO:0000259" key="2">
    <source>
        <dbReference type="Pfam" id="PF09323"/>
    </source>
</evidence>
<evidence type="ECO:0000259" key="3">
    <source>
        <dbReference type="Pfam" id="PF21537"/>
    </source>
</evidence>
<dbReference type="InterPro" id="IPR048493">
    <property type="entry name" value="DUF1980_N"/>
</dbReference>
<name>A0A6L3V4N4_9BACI</name>
<dbReference type="Pfam" id="PF09323">
    <property type="entry name" value="DUF1980"/>
    <property type="match status" value="1"/>
</dbReference>
<feature type="domain" description="DUF1980" evidence="2">
    <location>
        <begin position="13"/>
        <end position="129"/>
    </location>
</feature>
<gene>
    <name evidence="4" type="ORF">F7731_15685</name>
</gene>
<evidence type="ECO:0000313" key="4">
    <source>
        <dbReference type="EMBL" id="KAB2333299.1"/>
    </source>
</evidence>
<proteinExistence type="predicted"/>
<evidence type="ECO:0000256" key="1">
    <source>
        <dbReference type="SAM" id="Phobius"/>
    </source>
</evidence>